<dbReference type="EMBL" id="UAVU01000003">
    <property type="protein sequence ID" value="SQA97262.1"/>
    <property type="molecule type" value="Genomic_DNA"/>
</dbReference>
<protein>
    <submittedName>
        <fullName evidence="1">Uncharacterized protein</fullName>
    </submittedName>
</protein>
<dbReference type="Proteomes" id="UP000251197">
    <property type="component" value="Unassembled WGS sequence"/>
</dbReference>
<evidence type="ECO:0000313" key="1">
    <source>
        <dbReference type="EMBL" id="SQA97262.1"/>
    </source>
</evidence>
<sequence length="95" mass="10697">MRGMVVRPLLSKNQSVSSSIFGDKGPVKLVAEHNQAGVVCYCQEPPHFTKNASFNKTATFIERLTDSDRELAVVVTFLQYLLYQPVEPVFIYPFS</sequence>
<accession>A0A2X2SVL6</accession>
<name>A0A2X2SVL6_9ENTR</name>
<gene>
    <name evidence="1" type="ORF">NCTC12120_01080</name>
</gene>
<reference evidence="1 2" key="1">
    <citation type="submission" date="2018-06" db="EMBL/GenBank/DDBJ databases">
        <authorList>
            <consortium name="Pathogen Informatics"/>
            <person name="Doyle S."/>
        </authorList>
    </citation>
    <scope>NUCLEOTIDE SEQUENCE [LARGE SCALE GENOMIC DNA]</scope>
    <source>
        <strain evidence="1 2">NCTC12120</strain>
    </source>
</reference>
<proteinExistence type="predicted"/>
<dbReference type="AlphaFoldDB" id="A0A2X2SVL6"/>
<organism evidence="1 2">
    <name type="scientific">Cedecea neteri</name>
    <dbReference type="NCBI Taxonomy" id="158822"/>
    <lineage>
        <taxon>Bacteria</taxon>
        <taxon>Pseudomonadati</taxon>
        <taxon>Pseudomonadota</taxon>
        <taxon>Gammaproteobacteria</taxon>
        <taxon>Enterobacterales</taxon>
        <taxon>Enterobacteriaceae</taxon>
        <taxon>Cedecea</taxon>
    </lineage>
</organism>
<evidence type="ECO:0000313" key="2">
    <source>
        <dbReference type="Proteomes" id="UP000251197"/>
    </source>
</evidence>